<gene>
    <name evidence="2" type="ORF">Sradi_4930800</name>
</gene>
<dbReference type="AlphaFoldDB" id="A0AAW2MH32"/>
<evidence type="ECO:0000256" key="1">
    <source>
        <dbReference type="SAM" id="MobiDB-lite"/>
    </source>
</evidence>
<reference evidence="2" key="2">
    <citation type="journal article" date="2024" name="Plant">
        <title>Genomic evolution and insights into agronomic trait innovations of Sesamum species.</title>
        <authorList>
            <person name="Miao H."/>
            <person name="Wang L."/>
            <person name="Qu L."/>
            <person name="Liu H."/>
            <person name="Sun Y."/>
            <person name="Le M."/>
            <person name="Wang Q."/>
            <person name="Wei S."/>
            <person name="Zheng Y."/>
            <person name="Lin W."/>
            <person name="Duan Y."/>
            <person name="Cao H."/>
            <person name="Xiong S."/>
            <person name="Wang X."/>
            <person name="Wei L."/>
            <person name="Li C."/>
            <person name="Ma Q."/>
            <person name="Ju M."/>
            <person name="Zhao R."/>
            <person name="Li G."/>
            <person name="Mu C."/>
            <person name="Tian Q."/>
            <person name="Mei H."/>
            <person name="Zhang T."/>
            <person name="Gao T."/>
            <person name="Zhang H."/>
        </authorList>
    </citation>
    <scope>NUCLEOTIDE SEQUENCE</scope>
    <source>
        <strain evidence="2">G02</strain>
    </source>
</reference>
<feature type="region of interest" description="Disordered" evidence="1">
    <location>
        <begin position="14"/>
        <end position="39"/>
    </location>
</feature>
<name>A0AAW2MH32_SESRA</name>
<sequence>MASADESVRFVREVLPNNNPLEANSRRTSSDPSILRGGRGRRLRQAAIAACRLLDEEDVRDEEGEGEGANEESDVDEGEGSFPEEECKEAPHSFMDWGSSNLRTTYIDRLI</sequence>
<organism evidence="2">
    <name type="scientific">Sesamum radiatum</name>
    <name type="common">Black benniseed</name>
    <dbReference type="NCBI Taxonomy" id="300843"/>
    <lineage>
        <taxon>Eukaryota</taxon>
        <taxon>Viridiplantae</taxon>
        <taxon>Streptophyta</taxon>
        <taxon>Embryophyta</taxon>
        <taxon>Tracheophyta</taxon>
        <taxon>Spermatophyta</taxon>
        <taxon>Magnoliopsida</taxon>
        <taxon>eudicotyledons</taxon>
        <taxon>Gunneridae</taxon>
        <taxon>Pentapetalae</taxon>
        <taxon>asterids</taxon>
        <taxon>lamiids</taxon>
        <taxon>Lamiales</taxon>
        <taxon>Pedaliaceae</taxon>
        <taxon>Sesamum</taxon>
    </lineage>
</organism>
<reference evidence="2" key="1">
    <citation type="submission" date="2020-06" db="EMBL/GenBank/DDBJ databases">
        <authorList>
            <person name="Li T."/>
            <person name="Hu X."/>
            <person name="Zhang T."/>
            <person name="Song X."/>
            <person name="Zhang H."/>
            <person name="Dai N."/>
            <person name="Sheng W."/>
            <person name="Hou X."/>
            <person name="Wei L."/>
        </authorList>
    </citation>
    <scope>NUCLEOTIDE SEQUENCE</scope>
    <source>
        <strain evidence="2">G02</strain>
        <tissue evidence="2">Leaf</tissue>
    </source>
</reference>
<feature type="region of interest" description="Disordered" evidence="1">
    <location>
        <begin position="54"/>
        <end position="95"/>
    </location>
</feature>
<comment type="caution">
    <text evidence="2">The sequence shown here is derived from an EMBL/GenBank/DDBJ whole genome shotgun (WGS) entry which is preliminary data.</text>
</comment>
<protein>
    <submittedName>
        <fullName evidence="2">Uncharacterized protein</fullName>
    </submittedName>
</protein>
<proteinExistence type="predicted"/>
<accession>A0AAW2MH32</accession>
<feature type="compositionally biased region" description="Acidic residues" evidence="1">
    <location>
        <begin position="55"/>
        <end position="87"/>
    </location>
</feature>
<evidence type="ECO:0000313" key="2">
    <source>
        <dbReference type="EMBL" id="KAL0329441.1"/>
    </source>
</evidence>
<dbReference type="EMBL" id="JACGWJ010000022">
    <property type="protein sequence ID" value="KAL0329441.1"/>
    <property type="molecule type" value="Genomic_DNA"/>
</dbReference>